<proteinExistence type="predicted"/>
<accession>A0A0F9CBA5</accession>
<dbReference type="EMBL" id="LAZR01034071">
    <property type="protein sequence ID" value="KKL46329.1"/>
    <property type="molecule type" value="Genomic_DNA"/>
</dbReference>
<comment type="caution">
    <text evidence="2">The sequence shown here is derived from an EMBL/GenBank/DDBJ whole genome shotgun (WGS) entry which is preliminary data.</text>
</comment>
<dbReference type="AlphaFoldDB" id="A0A0F9CBA5"/>
<protein>
    <submittedName>
        <fullName evidence="2">Uncharacterized protein</fullName>
    </submittedName>
</protein>
<feature type="non-terminal residue" evidence="2">
    <location>
        <position position="41"/>
    </location>
</feature>
<evidence type="ECO:0000256" key="1">
    <source>
        <dbReference type="SAM" id="MobiDB-lite"/>
    </source>
</evidence>
<sequence length="41" mass="4609">MNMASVMAQGSQVLDRSGKGDFKFTDRDFRFIVKFIAEHAG</sequence>
<evidence type="ECO:0000313" key="2">
    <source>
        <dbReference type="EMBL" id="KKL46329.1"/>
    </source>
</evidence>
<feature type="region of interest" description="Disordered" evidence="1">
    <location>
        <begin position="1"/>
        <end position="20"/>
    </location>
</feature>
<name>A0A0F9CBA5_9ZZZZ</name>
<organism evidence="2">
    <name type="scientific">marine sediment metagenome</name>
    <dbReference type="NCBI Taxonomy" id="412755"/>
    <lineage>
        <taxon>unclassified sequences</taxon>
        <taxon>metagenomes</taxon>
        <taxon>ecological metagenomes</taxon>
    </lineage>
</organism>
<reference evidence="2" key="1">
    <citation type="journal article" date="2015" name="Nature">
        <title>Complex archaea that bridge the gap between prokaryotes and eukaryotes.</title>
        <authorList>
            <person name="Spang A."/>
            <person name="Saw J.H."/>
            <person name="Jorgensen S.L."/>
            <person name="Zaremba-Niedzwiedzka K."/>
            <person name="Martijn J."/>
            <person name="Lind A.E."/>
            <person name="van Eijk R."/>
            <person name="Schleper C."/>
            <person name="Guy L."/>
            <person name="Ettema T.J."/>
        </authorList>
    </citation>
    <scope>NUCLEOTIDE SEQUENCE</scope>
</reference>
<gene>
    <name evidence="2" type="ORF">LCGC14_2346640</name>
</gene>